<dbReference type="AlphaFoldDB" id="A8LRK6"/>
<dbReference type="EMBL" id="CP000830">
    <property type="protein sequence ID" value="ABV94037.1"/>
    <property type="molecule type" value="Genomic_DNA"/>
</dbReference>
<evidence type="ECO:0000313" key="3">
    <source>
        <dbReference type="Proteomes" id="UP000006833"/>
    </source>
</evidence>
<proteinExistence type="predicted"/>
<reference evidence="3" key="1">
    <citation type="journal article" date="2010" name="ISME J.">
        <title>The complete genome sequence of the algal symbiont Dinoroseobacter shibae: a hitchhiker's guide to life in the sea.</title>
        <authorList>
            <person name="Wagner-Dobler I."/>
            <person name="Ballhausen B."/>
            <person name="Berger M."/>
            <person name="Brinkhoff T."/>
            <person name="Buchholz I."/>
            <person name="Bunk B."/>
            <person name="Cypionka H."/>
            <person name="Daniel R."/>
            <person name="Drepper T."/>
            <person name="Gerdts G."/>
            <person name="Hahnke S."/>
            <person name="Han C."/>
            <person name="Jahn D."/>
            <person name="Kalhoefer D."/>
            <person name="Kiss H."/>
            <person name="Klenk H.P."/>
            <person name="Kyrpides N."/>
            <person name="Liebl W."/>
            <person name="Liesegang H."/>
            <person name="Meincke L."/>
            <person name="Pati A."/>
            <person name="Petersen J."/>
            <person name="Piekarski T."/>
            <person name="Pommerenke C."/>
            <person name="Pradella S."/>
            <person name="Pukall R."/>
            <person name="Rabus R."/>
            <person name="Stackebrandt E."/>
            <person name="Thole S."/>
            <person name="Thompson L."/>
            <person name="Tielen P."/>
            <person name="Tomasch J."/>
            <person name="von Jan M."/>
            <person name="Wanphrut N."/>
            <person name="Wichels A."/>
            <person name="Zech H."/>
            <person name="Simon M."/>
        </authorList>
    </citation>
    <scope>NUCLEOTIDE SEQUENCE [LARGE SCALE GENOMIC DNA]</scope>
    <source>
        <strain evidence="3">DSM 16493 / NCIMB 14021 / DFL 12</strain>
    </source>
</reference>
<evidence type="ECO:0000313" key="2">
    <source>
        <dbReference type="EMBL" id="ABV94037.1"/>
    </source>
</evidence>
<accession>A8LRK6</accession>
<dbReference type="STRING" id="398580.Dshi_2301"/>
<dbReference type="RefSeq" id="WP_012178968.1">
    <property type="nucleotide sequence ID" value="NC_009952.1"/>
</dbReference>
<organism evidence="2 3">
    <name type="scientific">Dinoroseobacter shibae (strain DSM 16493 / NCIMB 14021 / DFL 12)</name>
    <dbReference type="NCBI Taxonomy" id="398580"/>
    <lineage>
        <taxon>Bacteria</taxon>
        <taxon>Pseudomonadati</taxon>
        <taxon>Pseudomonadota</taxon>
        <taxon>Alphaproteobacteria</taxon>
        <taxon>Rhodobacterales</taxon>
        <taxon>Roseobacteraceae</taxon>
        <taxon>Dinoroseobacter</taxon>
    </lineage>
</organism>
<gene>
    <name evidence="2" type="ordered locus">Dshi_2301</name>
</gene>
<keyword evidence="1" id="KW-0812">Transmembrane</keyword>
<name>A8LRK6_DINSH</name>
<feature type="transmembrane region" description="Helical" evidence="1">
    <location>
        <begin position="12"/>
        <end position="31"/>
    </location>
</feature>
<dbReference type="HOGENOM" id="CLU_145233_0_0_5"/>
<dbReference type="OrthoDB" id="5514977at2"/>
<dbReference type="Proteomes" id="UP000006833">
    <property type="component" value="Chromosome"/>
</dbReference>
<keyword evidence="3" id="KW-1185">Reference proteome</keyword>
<dbReference type="eggNOG" id="ENOG5032Z2M">
    <property type="taxonomic scope" value="Bacteria"/>
</dbReference>
<keyword evidence="1" id="KW-1133">Transmembrane helix</keyword>
<evidence type="ECO:0000256" key="1">
    <source>
        <dbReference type="SAM" id="Phobius"/>
    </source>
</evidence>
<sequence>MTFPEWTKPGIYGALGGAIAISILGFNFGGWTTGGSAREMAEDMASEAVTTAMVPVCLSMAAADPARLEKTALVQEASTFNRSRVLMDTGWATLPGTDTPSRDLANACLPGLELDGS</sequence>
<dbReference type="KEGG" id="dsh:Dshi_2301"/>
<keyword evidence="1" id="KW-0472">Membrane</keyword>
<protein>
    <submittedName>
        <fullName evidence="2">Uncharacterized protein</fullName>
    </submittedName>
</protein>